<feature type="transmembrane region" description="Helical" evidence="1">
    <location>
        <begin position="115"/>
        <end position="141"/>
    </location>
</feature>
<evidence type="ECO:0000256" key="1">
    <source>
        <dbReference type="SAM" id="Phobius"/>
    </source>
</evidence>
<feature type="transmembrane region" description="Helical" evidence="1">
    <location>
        <begin position="331"/>
        <end position="349"/>
    </location>
</feature>
<gene>
    <name evidence="2" type="ORF">ENR64_02135</name>
</gene>
<feature type="transmembrane region" description="Helical" evidence="1">
    <location>
        <begin position="361"/>
        <end position="379"/>
    </location>
</feature>
<feature type="transmembrane region" description="Helical" evidence="1">
    <location>
        <begin position="224"/>
        <end position="243"/>
    </location>
</feature>
<name>A0A7C3KB17_9CYAN</name>
<evidence type="ECO:0000313" key="2">
    <source>
        <dbReference type="EMBL" id="HFM96564.1"/>
    </source>
</evidence>
<accession>A0A7C3KB17</accession>
<keyword evidence="1" id="KW-0472">Membrane</keyword>
<protein>
    <recommendedName>
        <fullName evidence="3">Glycosyltransferase RgtA/B/C/D-like domain-containing protein</fullName>
    </recommendedName>
</protein>
<comment type="caution">
    <text evidence="2">The sequence shown here is derived from an EMBL/GenBank/DDBJ whole genome shotgun (WGS) entry which is preliminary data.</text>
</comment>
<dbReference type="AlphaFoldDB" id="A0A7C3KB17"/>
<feature type="transmembrane region" description="Helical" evidence="1">
    <location>
        <begin position="192"/>
        <end position="212"/>
    </location>
</feature>
<feature type="transmembrane region" description="Helical" evidence="1">
    <location>
        <begin position="25"/>
        <end position="45"/>
    </location>
</feature>
<feature type="transmembrane region" description="Helical" evidence="1">
    <location>
        <begin position="162"/>
        <end position="180"/>
    </location>
</feature>
<keyword evidence="1" id="KW-1133">Transmembrane helix</keyword>
<evidence type="ECO:0008006" key="3">
    <source>
        <dbReference type="Google" id="ProtNLM"/>
    </source>
</evidence>
<keyword evidence="1" id="KW-0812">Transmembrane</keyword>
<organism evidence="2">
    <name type="scientific">Oscillatoriales cyanobacterium SpSt-418</name>
    <dbReference type="NCBI Taxonomy" id="2282169"/>
    <lineage>
        <taxon>Bacteria</taxon>
        <taxon>Bacillati</taxon>
        <taxon>Cyanobacteriota</taxon>
        <taxon>Cyanophyceae</taxon>
        <taxon>Oscillatoriophycideae</taxon>
        <taxon>Oscillatoriales</taxon>
    </lineage>
</organism>
<dbReference type="EMBL" id="DSRU01000033">
    <property type="protein sequence ID" value="HFM96564.1"/>
    <property type="molecule type" value="Genomic_DNA"/>
</dbReference>
<sequence>MLRELFFPRSKPGTEASQASTSTAIWLWFSLSILFAAALGCLILYKVFSQPYITNDDARQHIFWMHRFVDPTLFPNDFIADYFQAVAPIGYKALYQGLAAIGIHPLLANKLLPPILLLISAALSFGVCWQIFPVPIAAFFASTLLSQNLLLTDDVLSGTPRAFAYPLLLGFLFFWLRRSILLTVMSVTLLGIFYPQVMLIACGCLILNLGRWQNGKLTWATRSAVRLSLIGLAVGGGLLVYYATSNIGSFEPTVTLAQAKTMPEFMKGGRSSFFSIPSDFYLVNSRAGLFPRYYRFLQPPLLLLGLAFPFLARQPRRYPLVEKLGEGTGHLLRLLLTSLGLWGLAHLLLFRLHLPSRYTQYSLRILLAIAAGITLALLWERLQRWGATRSPQRQKLKQVFVGLTCILFLFYPLAAIVKESNPAFKGIMQTLPNFKVGEYDKLYQFLAQQPKTGAIASLLEEADNIPTFAARSVFVAREYAIPYHLGYYNQFEAKTQALLAAQYSQDRELVRDFIQRNDIRWWVIDNHSFNPQLLKRDRRQNWLRFYQPTYSNLLQALEAGQQPVVLAASKACTVFEQTIVKTVDDTSGESTLKVLDANCIAEQ</sequence>
<reference evidence="2" key="1">
    <citation type="journal article" date="2020" name="mSystems">
        <title>Genome- and Community-Level Interaction Insights into Carbon Utilization and Element Cycling Functions of Hydrothermarchaeota in Hydrothermal Sediment.</title>
        <authorList>
            <person name="Zhou Z."/>
            <person name="Liu Y."/>
            <person name="Xu W."/>
            <person name="Pan J."/>
            <person name="Luo Z.H."/>
            <person name="Li M."/>
        </authorList>
    </citation>
    <scope>NUCLEOTIDE SEQUENCE [LARGE SCALE GENOMIC DNA]</scope>
    <source>
        <strain evidence="2">SpSt-418</strain>
    </source>
</reference>
<feature type="transmembrane region" description="Helical" evidence="1">
    <location>
        <begin position="399"/>
        <end position="417"/>
    </location>
</feature>
<proteinExistence type="predicted"/>